<reference evidence="1" key="1">
    <citation type="submission" date="2018-06" db="EMBL/GenBank/DDBJ databases">
        <authorList>
            <person name="Zhirakovskaya E."/>
        </authorList>
    </citation>
    <scope>NUCLEOTIDE SEQUENCE</scope>
</reference>
<dbReference type="AlphaFoldDB" id="A0A3B1DBY8"/>
<dbReference type="EMBL" id="UOGF01000111">
    <property type="protein sequence ID" value="VAX33554.1"/>
    <property type="molecule type" value="Genomic_DNA"/>
</dbReference>
<name>A0A3B1DBY8_9ZZZZ</name>
<dbReference type="PANTHER" id="PTHR42685:SF18">
    <property type="entry name" value="DIGERANYLGERANYLGLYCEROPHOSPHOLIPID REDUCTASE"/>
    <property type="match status" value="1"/>
</dbReference>
<protein>
    <recommendedName>
        <fullName evidence="2">NAD(P)/FAD-dependent oxidoreductase</fullName>
    </recommendedName>
</protein>
<dbReference type="InterPro" id="IPR050407">
    <property type="entry name" value="Geranylgeranyl_reductase"/>
</dbReference>
<accession>A0A3B1DBY8</accession>
<evidence type="ECO:0008006" key="2">
    <source>
        <dbReference type="Google" id="ProtNLM"/>
    </source>
</evidence>
<dbReference type="PANTHER" id="PTHR42685">
    <property type="entry name" value="GERANYLGERANYL DIPHOSPHATE REDUCTASE"/>
    <property type="match status" value="1"/>
</dbReference>
<organism evidence="1">
    <name type="scientific">hydrothermal vent metagenome</name>
    <dbReference type="NCBI Taxonomy" id="652676"/>
    <lineage>
        <taxon>unclassified sequences</taxon>
        <taxon>metagenomes</taxon>
        <taxon>ecological metagenomes</taxon>
    </lineage>
</organism>
<gene>
    <name evidence="1" type="ORF">MNBD_NITROSPIRAE01-1905</name>
</gene>
<dbReference type="InterPro" id="IPR036188">
    <property type="entry name" value="FAD/NAD-bd_sf"/>
</dbReference>
<evidence type="ECO:0000313" key="1">
    <source>
        <dbReference type="EMBL" id="VAX33554.1"/>
    </source>
</evidence>
<proteinExistence type="predicted"/>
<dbReference type="Pfam" id="PF01946">
    <property type="entry name" value="Thi4"/>
    <property type="match status" value="1"/>
</dbReference>
<dbReference type="SUPFAM" id="SSF51905">
    <property type="entry name" value="FAD/NAD(P)-binding domain"/>
    <property type="match status" value="1"/>
</dbReference>
<dbReference type="Gene3D" id="3.50.50.60">
    <property type="entry name" value="FAD/NAD(P)-binding domain"/>
    <property type="match status" value="2"/>
</dbReference>
<sequence>MHKNSPIKIAGAGPSGLSAAICLAKAGVSVEVFEARQAVGERFIGDFQVIENASFAEDASDMLERMGLKKNFFFHPGHQAVFYDHRLRAQRVHSKRPFSYFIKRGPGKDSLDSGLLAQALDLGITIHYGKRVKKEAVDIIATGPAVADGLAKEMTFKTDLPDTISVLFDMNISPGGYSYLFVLDGRATFGCAITRDFDAIKTYFDLAFARFQKIAPFSVETPHIAFSYMNFCLKRSAVIENKSVVGEAGGFQDYLFGLGIRYAMKTGYAAAQSILTGVPYDVLWKEEIGEKQEVSLVNRFLYERGGNLGLASFVKRAGRSDLQHYLEKWHSQTLWKRLLLPWIKKSWKKESTCFHRIADHWCREKPASSSEISLGEVKTNTDSNNKVIKK</sequence>